<dbReference type="PANTHER" id="PTHR43792">
    <property type="entry name" value="GNAT FAMILY, PUTATIVE (AFU_ORTHOLOGUE AFUA_3G00765)-RELATED-RELATED"/>
    <property type="match status" value="1"/>
</dbReference>
<dbReference type="PROSITE" id="PS51186">
    <property type="entry name" value="GNAT"/>
    <property type="match status" value="1"/>
</dbReference>
<dbReference type="AlphaFoldDB" id="A0A1I3L894"/>
<keyword evidence="3" id="KW-1185">Reference proteome</keyword>
<sequence length="168" mass="19426">MEKQRITLLKYIQEDYNTFKNLVQDDELMFYISGKGLTEEETVNKFNTIIETNEKESELGFFRVLNQEGRYLGHCKLEPHINDNSVLEIGYILKKENWRKGLGTNICTKLLSLAANSFPNLDIIAIIDPENLASRKLLEKFGFKSYFIGVEDNLPTEKLILKSIDKNT</sequence>
<keyword evidence="2" id="KW-0808">Transferase</keyword>
<dbReference type="PANTHER" id="PTHR43792:SF1">
    <property type="entry name" value="N-ACETYLTRANSFERASE DOMAIN-CONTAINING PROTEIN"/>
    <property type="match status" value="1"/>
</dbReference>
<dbReference type="Proteomes" id="UP000243887">
    <property type="component" value="Unassembled WGS sequence"/>
</dbReference>
<dbReference type="InterPro" id="IPR051531">
    <property type="entry name" value="N-acetyltransferase"/>
</dbReference>
<proteinExistence type="predicted"/>
<evidence type="ECO:0000259" key="1">
    <source>
        <dbReference type="PROSITE" id="PS51186"/>
    </source>
</evidence>
<dbReference type="Pfam" id="PF13302">
    <property type="entry name" value="Acetyltransf_3"/>
    <property type="match status" value="1"/>
</dbReference>
<evidence type="ECO:0000313" key="2">
    <source>
        <dbReference type="EMBL" id="SFI80726.1"/>
    </source>
</evidence>
<dbReference type="InterPro" id="IPR000182">
    <property type="entry name" value="GNAT_dom"/>
</dbReference>
<dbReference type="STRING" id="1150112.SAMN04487893_101211"/>
<dbReference type="OrthoDB" id="9811523at2"/>
<dbReference type="InterPro" id="IPR016181">
    <property type="entry name" value="Acyl_CoA_acyltransferase"/>
</dbReference>
<organism evidence="2 3">
    <name type="scientific">Myroides guanonis</name>
    <dbReference type="NCBI Taxonomy" id="1150112"/>
    <lineage>
        <taxon>Bacteria</taxon>
        <taxon>Pseudomonadati</taxon>
        <taxon>Bacteroidota</taxon>
        <taxon>Flavobacteriia</taxon>
        <taxon>Flavobacteriales</taxon>
        <taxon>Flavobacteriaceae</taxon>
        <taxon>Myroides</taxon>
    </lineage>
</organism>
<name>A0A1I3L894_9FLAO</name>
<reference evidence="3" key="1">
    <citation type="submission" date="2016-10" db="EMBL/GenBank/DDBJ databases">
        <authorList>
            <person name="Varghese N."/>
            <person name="Submissions S."/>
        </authorList>
    </citation>
    <scope>NUCLEOTIDE SEQUENCE [LARGE SCALE GENOMIC DNA]</scope>
    <source>
        <strain evidence="3">DSM 26542</strain>
    </source>
</reference>
<dbReference type="EMBL" id="FORU01000001">
    <property type="protein sequence ID" value="SFI80726.1"/>
    <property type="molecule type" value="Genomic_DNA"/>
</dbReference>
<evidence type="ECO:0000313" key="3">
    <source>
        <dbReference type="Proteomes" id="UP000243887"/>
    </source>
</evidence>
<dbReference type="SUPFAM" id="SSF55729">
    <property type="entry name" value="Acyl-CoA N-acyltransferases (Nat)"/>
    <property type="match status" value="1"/>
</dbReference>
<dbReference type="RefSeq" id="WP_090677595.1">
    <property type="nucleotide sequence ID" value="NZ_FORU01000001.1"/>
</dbReference>
<dbReference type="GO" id="GO:0016747">
    <property type="term" value="F:acyltransferase activity, transferring groups other than amino-acyl groups"/>
    <property type="evidence" value="ECO:0007669"/>
    <property type="project" value="InterPro"/>
</dbReference>
<accession>A0A1I3L894</accession>
<dbReference type="Gene3D" id="3.40.630.30">
    <property type="match status" value="1"/>
</dbReference>
<gene>
    <name evidence="2" type="ORF">SAMN04487893_101211</name>
</gene>
<feature type="domain" description="N-acetyltransferase" evidence="1">
    <location>
        <begin position="6"/>
        <end position="161"/>
    </location>
</feature>
<protein>
    <submittedName>
        <fullName evidence="2">Ribosomal-protein-alanine N-acetyltransferase</fullName>
    </submittedName>
</protein>